<sequence length="250" mass="28285">MKNPYSLMRLLAKRRAAQGVKLLLLAGLGLAGCKNETEAVPDLSQDYYPLEVGSYRIYDVADTTYTDGKPTVSRFQFREQVESDAVTDVTGQPAYQVIRSRRATPASAWKVDSVLLVSATPRRVLVQRNNRQTVDLVFPVKEGRVWSMNAFNTVDSVDAETRRYERVGQSLMVQNGTRQLSFENTVTTTADDINLFYATVRHETFAKGLGLVYRVRRRFTYCDNSPTCVPTPSYVYRGQSRWEVLVESGK</sequence>
<feature type="chain" id="PRO_5013098103" description="NigD-like protein" evidence="1">
    <location>
        <begin position="32"/>
        <end position="250"/>
    </location>
</feature>
<feature type="signal peptide" evidence="1">
    <location>
        <begin position="1"/>
        <end position="31"/>
    </location>
</feature>
<evidence type="ECO:0000313" key="3">
    <source>
        <dbReference type="Proteomes" id="UP000198131"/>
    </source>
</evidence>
<dbReference type="PROSITE" id="PS51257">
    <property type="entry name" value="PROKAR_LIPOPROTEIN"/>
    <property type="match status" value="1"/>
</dbReference>
<keyword evidence="1" id="KW-0732">Signal</keyword>
<name>A0A212TAU3_9BACT</name>
<organism evidence="2 3">
    <name type="scientific">Hymenobacter gelipurpurascens</name>
    <dbReference type="NCBI Taxonomy" id="89968"/>
    <lineage>
        <taxon>Bacteria</taxon>
        <taxon>Pseudomonadati</taxon>
        <taxon>Bacteroidota</taxon>
        <taxon>Cytophagia</taxon>
        <taxon>Cytophagales</taxon>
        <taxon>Hymenobacteraceae</taxon>
        <taxon>Hymenobacter</taxon>
    </lineage>
</organism>
<dbReference type="OrthoDB" id="1467525at2"/>
<dbReference type="EMBL" id="FYEW01000001">
    <property type="protein sequence ID" value="SNC63168.1"/>
    <property type="molecule type" value="Genomic_DNA"/>
</dbReference>
<protein>
    <recommendedName>
        <fullName evidence="4">NigD-like protein</fullName>
    </recommendedName>
</protein>
<accession>A0A212TAU3</accession>
<keyword evidence="3" id="KW-1185">Reference proteome</keyword>
<gene>
    <name evidence="2" type="ORF">SAMN06265337_0820</name>
</gene>
<evidence type="ECO:0000313" key="2">
    <source>
        <dbReference type="EMBL" id="SNC63168.1"/>
    </source>
</evidence>
<evidence type="ECO:0000256" key="1">
    <source>
        <dbReference type="SAM" id="SignalP"/>
    </source>
</evidence>
<evidence type="ECO:0008006" key="4">
    <source>
        <dbReference type="Google" id="ProtNLM"/>
    </source>
</evidence>
<dbReference type="RefSeq" id="WP_088842119.1">
    <property type="nucleotide sequence ID" value="NZ_FYEW01000001.1"/>
</dbReference>
<dbReference type="Proteomes" id="UP000198131">
    <property type="component" value="Unassembled WGS sequence"/>
</dbReference>
<dbReference type="AlphaFoldDB" id="A0A212TAU3"/>
<proteinExistence type="predicted"/>
<reference evidence="3" key="1">
    <citation type="submission" date="2017-06" db="EMBL/GenBank/DDBJ databases">
        <authorList>
            <person name="Varghese N."/>
            <person name="Submissions S."/>
        </authorList>
    </citation>
    <scope>NUCLEOTIDE SEQUENCE [LARGE SCALE GENOMIC DNA]</scope>
    <source>
        <strain evidence="3">DSM 11116</strain>
    </source>
</reference>